<keyword evidence="1" id="KW-0808">Transferase</keyword>
<keyword evidence="2" id="KW-0012">Acyltransferase</keyword>
<dbReference type="CDD" id="cd04301">
    <property type="entry name" value="NAT_SF"/>
    <property type="match status" value="1"/>
</dbReference>
<dbReference type="EMBL" id="BMNA01000004">
    <property type="protein sequence ID" value="GGM04547.1"/>
    <property type="molecule type" value="Genomic_DNA"/>
</dbReference>
<sequence>MDLPAELETAGRTVTLRRATAGDVPAVVRLMADDQLGAARDGVAGPDDVQPYLDAFAAIDADPAHVLLVAAHSDDVVGTLQLSFLPGLARRGALRAQIEAVRVRADHRSGGLGSAMVTWALAESRRRGCALVQLTSDKRRGAAHRFYARLGFTASHEGFKLYL</sequence>
<evidence type="ECO:0000256" key="1">
    <source>
        <dbReference type="ARBA" id="ARBA00022679"/>
    </source>
</evidence>
<dbReference type="Gene3D" id="3.40.630.30">
    <property type="match status" value="1"/>
</dbReference>
<evidence type="ECO:0000259" key="3">
    <source>
        <dbReference type="PROSITE" id="PS51186"/>
    </source>
</evidence>
<dbReference type="InterPro" id="IPR000182">
    <property type="entry name" value="GNAT_dom"/>
</dbReference>
<reference evidence="4" key="1">
    <citation type="journal article" date="2014" name="Int. J. Syst. Evol. Microbiol.">
        <title>Complete genome sequence of Corynebacterium casei LMG S-19264T (=DSM 44701T), isolated from a smear-ripened cheese.</title>
        <authorList>
            <consortium name="US DOE Joint Genome Institute (JGI-PGF)"/>
            <person name="Walter F."/>
            <person name="Albersmeier A."/>
            <person name="Kalinowski J."/>
            <person name="Ruckert C."/>
        </authorList>
    </citation>
    <scope>NUCLEOTIDE SEQUENCE</scope>
    <source>
        <strain evidence="4">CGMCC 4.7308</strain>
    </source>
</reference>
<dbReference type="PANTHER" id="PTHR43877:SF2">
    <property type="entry name" value="AMINOALKYLPHOSPHONATE N-ACETYLTRANSFERASE-RELATED"/>
    <property type="match status" value="1"/>
</dbReference>
<proteinExistence type="predicted"/>
<dbReference type="InterPro" id="IPR016181">
    <property type="entry name" value="Acyl_CoA_acyltransferase"/>
</dbReference>
<organism evidence="4 5">
    <name type="scientific">Nakamurella endophytica</name>
    <dbReference type="NCBI Taxonomy" id="1748367"/>
    <lineage>
        <taxon>Bacteria</taxon>
        <taxon>Bacillati</taxon>
        <taxon>Actinomycetota</taxon>
        <taxon>Actinomycetes</taxon>
        <taxon>Nakamurellales</taxon>
        <taxon>Nakamurellaceae</taxon>
        <taxon>Nakamurella</taxon>
    </lineage>
</organism>
<dbReference type="AlphaFoldDB" id="A0A917T0H9"/>
<evidence type="ECO:0000313" key="5">
    <source>
        <dbReference type="Proteomes" id="UP000655208"/>
    </source>
</evidence>
<dbReference type="SUPFAM" id="SSF55729">
    <property type="entry name" value="Acyl-CoA N-acyltransferases (Nat)"/>
    <property type="match status" value="1"/>
</dbReference>
<evidence type="ECO:0000313" key="4">
    <source>
        <dbReference type="EMBL" id="GGM04547.1"/>
    </source>
</evidence>
<dbReference type="GO" id="GO:0016747">
    <property type="term" value="F:acyltransferase activity, transferring groups other than amino-acyl groups"/>
    <property type="evidence" value="ECO:0007669"/>
    <property type="project" value="InterPro"/>
</dbReference>
<dbReference type="PROSITE" id="PS51186">
    <property type="entry name" value="GNAT"/>
    <property type="match status" value="1"/>
</dbReference>
<accession>A0A917T0H9</accession>
<dbReference type="PANTHER" id="PTHR43877">
    <property type="entry name" value="AMINOALKYLPHOSPHONATE N-ACETYLTRANSFERASE-RELATED-RELATED"/>
    <property type="match status" value="1"/>
</dbReference>
<reference evidence="4" key="2">
    <citation type="submission" date="2020-09" db="EMBL/GenBank/DDBJ databases">
        <authorList>
            <person name="Sun Q."/>
            <person name="Zhou Y."/>
        </authorList>
    </citation>
    <scope>NUCLEOTIDE SEQUENCE</scope>
    <source>
        <strain evidence="4">CGMCC 4.7308</strain>
    </source>
</reference>
<name>A0A917T0H9_9ACTN</name>
<keyword evidence="5" id="KW-1185">Reference proteome</keyword>
<comment type="caution">
    <text evidence="4">The sequence shown here is derived from an EMBL/GenBank/DDBJ whole genome shotgun (WGS) entry which is preliminary data.</text>
</comment>
<feature type="domain" description="N-acetyltransferase" evidence="3">
    <location>
        <begin position="14"/>
        <end position="163"/>
    </location>
</feature>
<protein>
    <submittedName>
        <fullName evidence="4">N-acetyltransferase</fullName>
    </submittedName>
</protein>
<gene>
    <name evidence="4" type="ORF">GCM10011594_25980</name>
</gene>
<evidence type="ECO:0000256" key="2">
    <source>
        <dbReference type="ARBA" id="ARBA00023315"/>
    </source>
</evidence>
<dbReference type="Proteomes" id="UP000655208">
    <property type="component" value="Unassembled WGS sequence"/>
</dbReference>
<dbReference type="Pfam" id="PF00583">
    <property type="entry name" value="Acetyltransf_1"/>
    <property type="match status" value="1"/>
</dbReference>
<dbReference type="InterPro" id="IPR050832">
    <property type="entry name" value="Bact_Acetyltransf"/>
</dbReference>